<protein>
    <submittedName>
        <fullName evidence="2">Uncharacterized protein</fullName>
    </submittedName>
</protein>
<proteinExistence type="predicted"/>
<dbReference type="HOGENOM" id="CLU_1749643_0_0_1"/>
<evidence type="ECO:0000256" key="1">
    <source>
        <dbReference type="SAM" id="Phobius"/>
    </source>
</evidence>
<dbReference type="Proteomes" id="UP000007304">
    <property type="component" value="Unassembled WGS sequence"/>
</dbReference>
<keyword evidence="3" id="KW-1185">Reference proteome</keyword>
<feature type="transmembrane region" description="Helical" evidence="1">
    <location>
        <begin position="6"/>
        <end position="23"/>
    </location>
</feature>
<keyword evidence="1" id="KW-0472">Membrane</keyword>
<sequence>MLVATVISRVTVVVVVVPVLLGLSHSTEHSLKLGLGLRVGESRRVQHVQRTHASTVDFTIAAGDASVRAIFVLRNVVFLSISISCIRRTIDGNFGDVAENTTSCRLSQNAVFQVVRGDLRSSGAIDVLCNFCQPRCRSEQRLRPVRWVG</sequence>
<dbReference type="RefSeq" id="XP_009159114.1">
    <property type="nucleotide sequence ID" value="XM_009160866.1"/>
</dbReference>
<dbReference type="VEuPathDB" id="FungiDB:HMPREF1120_06657"/>
<gene>
    <name evidence="2" type="ORF">HMPREF1120_06657</name>
</gene>
<evidence type="ECO:0000313" key="2">
    <source>
        <dbReference type="EMBL" id="EHY58653.1"/>
    </source>
</evidence>
<dbReference type="GeneID" id="20311296"/>
<name>H6C1W6_EXODN</name>
<keyword evidence="1" id="KW-0812">Transmembrane</keyword>
<dbReference type="EMBL" id="JH226134">
    <property type="protein sequence ID" value="EHY58653.1"/>
    <property type="molecule type" value="Genomic_DNA"/>
</dbReference>
<dbReference type="AlphaFoldDB" id="H6C1W6"/>
<accession>H6C1W6</accession>
<dbReference type="InParanoid" id="H6C1W6"/>
<organism evidence="2 3">
    <name type="scientific">Exophiala dermatitidis (strain ATCC 34100 / CBS 525.76 / NIH/UT8656)</name>
    <name type="common">Black yeast</name>
    <name type="synonym">Wangiella dermatitidis</name>
    <dbReference type="NCBI Taxonomy" id="858893"/>
    <lineage>
        <taxon>Eukaryota</taxon>
        <taxon>Fungi</taxon>
        <taxon>Dikarya</taxon>
        <taxon>Ascomycota</taxon>
        <taxon>Pezizomycotina</taxon>
        <taxon>Eurotiomycetes</taxon>
        <taxon>Chaetothyriomycetidae</taxon>
        <taxon>Chaetothyriales</taxon>
        <taxon>Herpotrichiellaceae</taxon>
        <taxon>Exophiala</taxon>
    </lineage>
</organism>
<reference evidence="2" key="1">
    <citation type="submission" date="2011-07" db="EMBL/GenBank/DDBJ databases">
        <title>The Genome Sequence of Exophiala (Wangiella) dermatitidis NIH/UT8656.</title>
        <authorList>
            <consortium name="The Broad Institute Genome Sequencing Platform"/>
            <person name="Cuomo C."/>
            <person name="Wang Z."/>
            <person name="Hunicke-Smith S."/>
            <person name="Szanislo P.J."/>
            <person name="Earl A."/>
            <person name="Young S.K."/>
            <person name="Zeng Q."/>
            <person name="Gargeya S."/>
            <person name="Fitzgerald M."/>
            <person name="Haas B."/>
            <person name="Abouelleil A."/>
            <person name="Alvarado L."/>
            <person name="Arachchi H.M."/>
            <person name="Berlin A."/>
            <person name="Brown A."/>
            <person name="Chapman S.B."/>
            <person name="Chen Z."/>
            <person name="Dunbar C."/>
            <person name="Freedman E."/>
            <person name="Gearin G."/>
            <person name="Gellesch M."/>
            <person name="Goldberg J."/>
            <person name="Griggs A."/>
            <person name="Gujja S."/>
            <person name="Heiman D."/>
            <person name="Howarth C."/>
            <person name="Larson L."/>
            <person name="Lui A."/>
            <person name="MacDonald P.J.P."/>
            <person name="Montmayeur A."/>
            <person name="Murphy C."/>
            <person name="Neiman D."/>
            <person name="Pearson M."/>
            <person name="Priest M."/>
            <person name="Roberts A."/>
            <person name="Saif S."/>
            <person name="Shea T."/>
            <person name="Shenoy N."/>
            <person name="Sisk P."/>
            <person name="Stolte C."/>
            <person name="Sykes S."/>
            <person name="Wortman J."/>
            <person name="Nusbaum C."/>
            <person name="Birren B."/>
        </authorList>
    </citation>
    <scope>NUCLEOTIDE SEQUENCE</scope>
    <source>
        <strain evidence="2">NIH/UT8656</strain>
    </source>
</reference>
<keyword evidence="1" id="KW-1133">Transmembrane helix</keyword>
<evidence type="ECO:0000313" key="3">
    <source>
        <dbReference type="Proteomes" id="UP000007304"/>
    </source>
</evidence>